<evidence type="ECO:0000313" key="7">
    <source>
        <dbReference type="EMBL" id="ELK29693.1"/>
    </source>
</evidence>
<dbReference type="InterPro" id="IPR038187">
    <property type="entry name" value="NAC_A/B_dom_sf"/>
</dbReference>
<evidence type="ECO:0000256" key="1">
    <source>
        <dbReference type="ARBA" id="ARBA00004613"/>
    </source>
</evidence>
<evidence type="ECO:0000313" key="8">
    <source>
        <dbReference type="Proteomes" id="UP000010556"/>
    </source>
</evidence>
<dbReference type="GO" id="GO:0005576">
    <property type="term" value="C:extracellular region"/>
    <property type="evidence" value="ECO:0007669"/>
    <property type="project" value="UniProtKB-SubCell"/>
</dbReference>
<dbReference type="SMART" id="SM01407">
    <property type="entry name" value="NAC"/>
    <property type="match status" value="1"/>
</dbReference>
<keyword evidence="3" id="KW-0964">Secreted</keyword>
<sequence length="254" mass="27825">MQELPATGQCIEEGSPEGSQIAEDADTGLWMCHPAPKCGDEIYNPLEQCCDEGTVLSLNHTRLCGHSCTFWPCFQHCCLESWGSQNRATVRFKVPGTKSNCIAAPLSRICGQPAGPHRPYTVKPQKPPLLQTKICHSPRLRGSGTESDSDESVTELEEQDSTQATTQQAQLAAAAEINEEPVSEAKQSRSGKKARKAVSKLGLRQVTGVTRVTTRKSKNILFVLTKPDVYKSPASDTYIVWGKPRSRIYLGEHS</sequence>
<keyword evidence="4" id="KW-0732">Signal</keyword>
<name>L5LW59_MYODS</name>
<dbReference type="PROSITE" id="PS51151">
    <property type="entry name" value="NAC_AB"/>
    <property type="match status" value="1"/>
</dbReference>
<organism evidence="7 8">
    <name type="scientific">Myotis davidii</name>
    <name type="common">David's myotis</name>
    <dbReference type="NCBI Taxonomy" id="225400"/>
    <lineage>
        <taxon>Eukaryota</taxon>
        <taxon>Metazoa</taxon>
        <taxon>Chordata</taxon>
        <taxon>Craniata</taxon>
        <taxon>Vertebrata</taxon>
        <taxon>Euteleostomi</taxon>
        <taxon>Mammalia</taxon>
        <taxon>Eutheria</taxon>
        <taxon>Laurasiatheria</taxon>
        <taxon>Chiroptera</taxon>
        <taxon>Yangochiroptera</taxon>
        <taxon>Vespertilionidae</taxon>
        <taxon>Myotis</taxon>
    </lineage>
</organism>
<dbReference type="InterPro" id="IPR032744">
    <property type="entry name" value="IGFL"/>
</dbReference>
<proteinExistence type="inferred from homology"/>
<comment type="similarity">
    <text evidence="2">Belongs to the IGFL family.</text>
</comment>
<evidence type="ECO:0000259" key="6">
    <source>
        <dbReference type="PROSITE" id="PS51151"/>
    </source>
</evidence>
<dbReference type="InterPro" id="IPR016641">
    <property type="entry name" value="EGD2/NACA0like"/>
</dbReference>
<accession>L5LW59</accession>
<dbReference type="Gene3D" id="2.20.70.30">
    <property type="entry name" value="Nascent polypeptide-associated complex domain"/>
    <property type="match status" value="1"/>
</dbReference>
<dbReference type="Pfam" id="PF01849">
    <property type="entry name" value="NAC"/>
    <property type="match status" value="1"/>
</dbReference>
<dbReference type="Pfam" id="PF14653">
    <property type="entry name" value="IGFL"/>
    <property type="match status" value="1"/>
</dbReference>
<dbReference type="InterPro" id="IPR002715">
    <property type="entry name" value="Nas_poly-pep-assoc_cplx_dom"/>
</dbReference>
<dbReference type="EMBL" id="KB107801">
    <property type="protein sequence ID" value="ELK29693.1"/>
    <property type="molecule type" value="Genomic_DNA"/>
</dbReference>
<evidence type="ECO:0000256" key="3">
    <source>
        <dbReference type="ARBA" id="ARBA00022525"/>
    </source>
</evidence>
<feature type="domain" description="NAC-A/B" evidence="6">
    <location>
        <begin position="188"/>
        <end position="253"/>
    </location>
</feature>
<dbReference type="CDD" id="cd22054">
    <property type="entry name" value="NAC_NACA"/>
    <property type="match status" value="1"/>
</dbReference>
<reference evidence="8" key="1">
    <citation type="journal article" date="2013" name="Science">
        <title>Comparative analysis of bat genomes provides insight into the evolution of flight and immunity.</title>
        <authorList>
            <person name="Zhang G."/>
            <person name="Cowled C."/>
            <person name="Shi Z."/>
            <person name="Huang Z."/>
            <person name="Bishop-Lilly K.A."/>
            <person name="Fang X."/>
            <person name="Wynne J.W."/>
            <person name="Xiong Z."/>
            <person name="Baker M.L."/>
            <person name="Zhao W."/>
            <person name="Tachedjian M."/>
            <person name="Zhu Y."/>
            <person name="Zhou P."/>
            <person name="Jiang X."/>
            <person name="Ng J."/>
            <person name="Yang L."/>
            <person name="Wu L."/>
            <person name="Xiao J."/>
            <person name="Feng Y."/>
            <person name="Chen Y."/>
            <person name="Sun X."/>
            <person name="Zhang Y."/>
            <person name="Marsh G.A."/>
            <person name="Crameri G."/>
            <person name="Broder C.C."/>
            <person name="Frey K.G."/>
            <person name="Wang L.F."/>
            <person name="Wang J."/>
        </authorList>
    </citation>
    <scope>NUCLEOTIDE SEQUENCE [LARGE SCALE GENOMIC DNA]</scope>
</reference>
<dbReference type="eggNOG" id="ENOG502TJ2N">
    <property type="taxonomic scope" value="Eukaryota"/>
</dbReference>
<dbReference type="FunFam" id="2.20.70.30:FF:000002">
    <property type="entry name" value="Nascent polypeptide-associated complex (NAC), alpha subunit"/>
    <property type="match status" value="1"/>
</dbReference>
<gene>
    <name evidence="7" type="ORF">MDA_GLEAN10003876</name>
</gene>
<comment type="subcellular location">
    <subcellularLocation>
        <location evidence="1">Secreted</location>
    </subcellularLocation>
</comment>
<protein>
    <submittedName>
        <fullName evidence="7">Nascent polypeptide-associated complex subunit alpha, muscle-specific form</fullName>
    </submittedName>
</protein>
<feature type="compositionally biased region" description="Acidic residues" evidence="5">
    <location>
        <begin position="147"/>
        <end position="160"/>
    </location>
</feature>
<dbReference type="PANTHER" id="PTHR21713">
    <property type="entry name" value="NASCENT POLYPEPTIDE ASSOCIATED COMPLEX ALPHA SUBUNIT-RELATED"/>
    <property type="match status" value="1"/>
</dbReference>
<evidence type="ECO:0000256" key="5">
    <source>
        <dbReference type="SAM" id="MobiDB-lite"/>
    </source>
</evidence>
<feature type="region of interest" description="Disordered" evidence="5">
    <location>
        <begin position="135"/>
        <end position="197"/>
    </location>
</feature>
<evidence type="ECO:0000256" key="4">
    <source>
        <dbReference type="ARBA" id="ARBA00022729"/>
    </source>
</evidence>
<dbReference type="Proteomes" id="UP000010556">
    <property type="component" value="Unassembled WGS sequence"/>
</dbReference>
<dbReference type="AlphaFoldDB" id="L5LW59"/>
<evidence type="ECO:0000256" key="2">
    <source>
        <dbReference type="ARBA" id="ARBA00009529"/>
    </source>
</evidence>
<dbReference type="GO" id="GO:0005854">
    <property type="term" value="C:nascent polypeptide-associated complex"/>
    <property type="evidence" value="ECO:0007669"/>
    <property type="project" value="InterPro"/>
</dbReference>
<keyword evidence="8" id="KW-1185">Reference proteome</keyword>
<feature type="compositionally biased region" description="Low complexity" evidence="5">
    <location>
        <begin position="162"/>
        <end position="175"/>
    </location>
</feature>